<dbReference type="InterPro" id="IPR001633">
    <property type="entry name" value="EAL_dom"/>
</dbReference>
<dbReference type="SUPFAM" id="SSF141868">
    <property type="entry name" value="EAL domain-like"/>
    <property type="match status" value="1"/>
</dbReference>
<comment type="caution">
    <text evidence="2">The sequence shown here is derived from an EMBL/GenBank/DDBJ whole genome shotgun (WGS) entry which is preliminary data.</text>
</comment>
<gene>
    <name evidence="2" type="ORF">CNE99_00530</name>
</gene>
<evidence type="ECO:0000259" key="1">
    <source>
        <dbReference type="PROSITE" id="PS50883"/>
    </source>
</evidence>
<dbReference type="Proteomes" id="UP000219327">
    <property type="component" value="Unassembled WGS sequence"/>
</dbReference>
<proteinExistence type="predicted"/>
<evidence type="ECO:0000313" key="2">
    <source>
        <dbReference type="EMBL" id="PDH42230.1"/>
    </source>
</evidence>
<dbReference type="PROSITE" id="PS50883">
    <property type="entry name" value="EAL"/>
    <property type="match status" value="1"/>
</dbReference>
<dbReference type="PANTHER" id="PTHR33121">
    <property type="entry name" value="CYCLIC DI-GMP PHOSPHODIESTERASE PDEF"/>
    <property type="match status" value="1"/>
</dbReference>
<dbReference type="GO" id="GO:0071111">
    <property type="term" value="F:cyclic-guanylate-specific phosphodiesterase activity"/>
    <property type="evidence" value="ECO:0007669"/>
    <property type="project" value="InterPro"/>
</dbReference>
<sequence length="143" mass="15953">MNKKAAKLPCDAVSFQIHENDSASYIQHADKFTSGLSEMHSKVSINHFGCSLNPFNLLKHLTTDYVKLDGSFAQQIEDSEEKQDELVEMVKSLQSHSVLTAISGVESPTILQTLWMSGVNFIQGFYVSPTLEALDYDFAAEYL</sequence>
<dbReference type="AlphaFoldDB" id="A0A2A5X0B1"/>
<organism evidence="2 3">
    <name type="scientific">OM182 bacterium MED-G24</name>
    <dbReference type="NCBI Taxonomy" id="1986255"/>
    <lineage>
        <taxon>Bacteria</taxon>
        <taxon>Pseudomonadati</taxon>
        <taxon>Pseudomonadota</taxon>
        <taxon>Gammaproteobacteria</taxon>
        <taxon>OMG group</taxon>
        <taxon>OM182 clade</taxon>
    </lineage>
</organism>
<dbReference type="InterPro" id="IPR035919">
    <property type="entry name" value="EAL_sf"/>
</dbReference>
<accession>A0A2A5X0B1</accession>
<name>A0A2A5X0B1_9GAMM</name>
<dbReference type="InterPro" id="IPR050706">
    <property type="entry name" value="Cyclic-di-GMP_PDE-like"/>
</dbReference>
<dbReference type="PANTHER" id="PTHR33121:SF23">
    <property type="entry name" value="CYCLIC DI-GMP PHOSPHODIESTERASE PDEB"/>
    <property type="match status" value="1"/>
</dbReference>
<reference evidence="2 3" key="1">
    <citation type="submission" date="2017-08" db="EMBL/GenBank/DDBJ databases">
        <title>Fine stratification of microbial communities through a metagenomic profile of the photic zone.</title>
        <authorList>
            <person name="Haro-Moreno J.M."/>
            <person name="Lopez-Perez M."/>
            <person name="De La Torre J."/>
            <person name="Picazo A."/>
            <person name="Camacho A."/>
            <person name="Rodriguez-Valera F."/>
        </authorList>
    </citation>
    <scope>NUCLEOTIDE SEQUENCE [LARGE SCALE GENOMIC DNA]</scope>
    <source>
        <strain evidence="2">MED-G24</strain>
    </source>
</reference>
<dbReference type="Pfam" id="PF00563">
    <property type="entry name" value="EAL"/>
    <property type="match status" value="1"/>
</dbReference>
<dbReference type="Gene3D" id="3.20.20.450">
    <property type="entry name" value="EAL domain"/>
    <property type="match status" value="1"/>
</dbReference>
<dbReference type="EMBL" id="NTKD01000001">
    <property type="protein sequence ID" value="PDH42230.1"/>
    <property type="molecule type" value="Genomic_DNA"/>
</dbReference>
<evidence type="ECO:0000313" key="3">
    <source>
        <dbReference type="Proteomes" id="UP000219327"/>
    </source>
</evidence>
<feature type="domain" description="EAL" evidence="1">
    <location>
        <begin position="1"/>
        <end position="143"/>
    </location>
</feature>
<protein>
    <recommendedName>
        <fullName evidence="1">EAL domain-containing protein</fullName>
    </recommendedName>
</protein>